<evidence type="ECO:0000256" key="2">
    <source>
        <dbReference type="SAM" id="Phobius"/>
    </source>
</evidence>
<feature type="transmembrane region" description="Helical" evidence="2">
    <location>
        <begin position="304"/>
        <end position="326"/>
    </location>
</feature>
<name>A0A9P3LUD4_9FUNG</name>
<organism evidence="3 4">
    <name type="scientific">Entomortierella parvispora</name>
    <dbReference type="NCBI Taxonomy" id="205924"/>
    <lineage>
        <taxon>Eukaryota</taxon>
        <taxon>Fungi</taxon>
        <taxon>Fungi incertae sedis</taxon>
        <taxon>Mucoromycota</taxon>
        <taxon>Mortierellomycotina</taxon>
        <taxon>Mortierellomycetes</taxon>
        <taxon>Mortierellales</taxon>
        <taxon>Mortierellaceae</taxon>
        <taxon>Entomortierella</taxon>
    </lineage>
</organism>
<accession>A0A9P3LUD4</accession>
<dbReference type="AlphaFoldDB" id="A0A9P3LUD4"/>
<evidence type="ECO:0000313" key="4">
    <source>
        <dbReference type="Proteomes" id="UP000827284"/>
    </source>
</evidence>
<reference evidence="3" key="2">
    <citation type="journal article" date="2022" name="Microbiol. Resour. Announc.">
        <title>Whole-Genome Sequence of Entomortierella parvispora E1425, a Mucoromycotan Fungus Associated with Burkholderiaceae-Related Endosymbiotic Bacteria.</title>
        <authorList>
            <person name="Herlambang A."/>
            <person name="Guo Y."/>
            <person name="Takashima Y."/>
            <person name="Narisawa K."/>
            <person name="Ohta H."/>
            <person name="Nishizawa T."/>
        </authorList>
    </citation>
    <scope>NUCLEOTIDE SEQUENCE</scope>
    <source>
        <strain evidence="3">E1425</strain>
    </source>
</reference>
<feature type="transmembrane region" description="Helical" evidence="2">
    <location>
        <begin position="263"/>
        <end position="284"/>
    </location>
</feature>
<dbReference type="OrthoDB" id="2372930at2759"/>
<keyword evidence="2" id="KW-1133">Transmembrane helix</keyword>
<dbReference type="EMBL" id="BQFW01000004">
    <property type="protein sequence ID" value="GJJ70928.1"/>
    <property type="molecule type" value="Genomic_DNA"/>
</dbReference>
<feature type="compositionally biased region" description="Polar residues" evidence="1">
    <location>
        <begin position="36"/>
        <end position="79"/>
    </location>
</feature>
<feature type="transmembrane region" description="Helical" evidence="2">
    <location>
        <begin position="406"/>
        <end position="425"/>
    </location>
</feature>
<reference evidence="3" key="1">
    <citation type="submission" date="2021-11" db="EMBL/GenBank/DDBJ databases">
        <authorList>
            <person name="Herlambang A."/>
            <person name="Guo Y."/>
            <person name="Takashima Y."/>
            <person name="Nishizawa T."/>
        </authorList>
    </citation>
    <scope>NUCLEOTIDE SEQUENCE</scope>
    <source>
        <strain evidence="3">E1425</strain>
    </source>
</reference>
<evidence type="ECO:0008006" key="5">
    <source>
        <dbReference type="Google" id="ProtNLM"/>
    </source>
</evidence>
<keyword evidence="4" id="KW-1185">Reference proteome</keyword>
<feature type="region of interest" description="Disordered" evidence="1">
    <location>
        <begin position="16"/>
        <end position="79"/>
    </location>
</feature>
<keyword evidence="2" id="KW-0812">Transmembrane</keyword>
<feature type="region of interest" description="Disordered" evidence="1">
    <location>
        <begin position="176"/>
        <end position="196"/>
    </location>
</feature>
<gene>
    <name evidence="3" type="ORF">EMPS_03278</name>
</gene>
<comment type="caution">
    <text evidence="3">The sequence shown here is derived from an EMBL/GenBank/DDBJ whole genome shotgun (WGS) entry which is preliminary data.</text>
</comment>
<keyword evidence="2" id="KW-0472">Membrane</keyword>
<sequence length="439" mass="48235">MQSATMQQAIISRATVRTLPPWANEEDPSGSPALDTPSSTPPAISAGSTNGPAATSILHLSTPSQSSIPSPLSHTQQWSQFATMSQISTISERASRTPDTSSDTTTLLQLQEDADTPSDSRFRRLPQRLDKIFGGSARASAAGGASNSNTIGPLPSTTCSCDCNCLKHRKTTTRTRQSWRTGESSQNLLSRKQTAKREREASLGYPTGECVSSTAPLVTNWDQLGGEDEKLAESKGLADYFTNEAFNLDAIKLLLASPLFSNFLKILTVMAAVSLFAIALDAIILLQNATEDEKTLTQLWNDSAALVITIVFSLCTILYSCLNIYLDSRRSPEGLVESRTESKPLFIIFSEIMASIAWAQVLSVTIYIYIWTFGCTEAGERQLEKLWKQNLDADHRLNARMCRRQGAMVGLELLLILLLIFNFYTHLSQNFQFIRSVSR</sequence>
<proteinExistence type="predicted"/>
<feature type="compositionally biased region" description="Polar residues" evidence="1">
    <location>
        <begin position="176"/>
        <end position="192"/>
    </location>
</feature>
<protein>
    <recommendedName>
        <fullName evidence="5">Transmembrane protein</fullName>
    </recommendedName>
</protein>
<evidence type="ECO:0000256" key="1">
    <source>
        <dbReference type="SAM" id="MobiDB-lite"/>
    </source>
</evidence>
<dbReference type="Proteomes" id="UP000827284">
    <property type="component" value="Unassembled WGS sequence"/>
</dbReference>
<evidence type="ECO:0000313" key="3">
    <source>
        <dbReference type="EMBL" id="GJJ70928.1"/>
    </source>
</evidence>
<feature type="transmembrane region" description="Helical" evidence="2">
    <location>
        <begin position="346"/>
        <end position="370"/>
    </location>
</feature>